<dbReference type="InterPro" id="IPR001841">
    <property type="entry name" value="Znf_RING"/>
</dbReference>
<comment type="caution">
    <text evidence="8">The sequence shown here is derived from an EMBL/GenBank/DDBJ whole genome shotgun (WGS) entry which is preliminary data.</text>
</comment>
<evidence type="ECO:0000256" key="5">
    <source>
        <dbReference type="SAM" id="MobiDB-lite"/>
    </source>
</evidence>
<dbReference type="PROSITE" id="PS50089">
    <property type="entry name" value="ZF_RING_2"/>
    <property type="match status" value="1"/>
</dbReference>
<dbReference type="SUPFAM" id="SSF47592">
    <property type="entry name" value="SWIB/MDM2 domain"/>
    <property type="match status" value="1"/>
</dbReference>
<organism evidence="8 9">
    <name type="scientific">Astyanax mexicanus</name>
    <name type="common">Blind cave fish</name>
    <name type="synonym">Astyanax fasciatus mexicanus</name>
    <dbReference type="NCBI Taxonomy" id="7994"/>
    <lineage>
        <taxon>Eukaryota</taxon>
        <taxon>Metazoa</taxon>
        <taxon>Chordata</taxon>
        <taxon>Craniata</taxon>
        <taxon>Vertebrata</taxon>
        <taxon>Euteleostomi</taxon>
        <taxon>Actinopterygii</taxon>
        <taxon>Neopterygii</taxon>
        <taxon>Teleostei</taxon>
        <taxon>Ostariophysi</taxon>
        <taxon>Characiformes</taxon>
        <taxon>Characoidei</taxon>
        <taxon>Acestrorhamphidae</taxon>
        <taxon>Acestrorhamphinae</taxon>
        <taxon>Astyanax</taxon>
    </lineage>
</organism>
<gene>
    <name evidence="8" type="primary">MDM2</name>
    <name evidence="8" type="ORF">AMEX_G3183</name>
</gene>
<evidence type="ECO:0000259" key="6">
    <source>
        <dbReference type="PROSITE" id="PS50089"/>
    </source>
</evidence>
<dbReference type="InterPro" id="IPR016495">
    <property type="entry name" value="p53_neg-reg_MDM_2/4"/>
</dbReference>
<dbReference type="EMBL" id="JAICCE010000002">
    <property type="protein sequence ID" value="KAG9280471.1"/>
    <property type="molecule type" value="Genomic_DNA"/>
</dbReference>
<dbReference type="InterPro" id="IPR001876">
    <property type="entry name" value="Znf_RanBP2"/>
</dbReference>
<dbReference type="GO" id="GO:0016567">
    <property type="term" value="P:protein ubiquitination"/>
    <property type="evidence" value="ECO:0007669"/>
    <property type="project" value="TreeGrafter"/>
</dbReference>
<evidence type="ECO:0000313" key="9">
    <source>
        <dbReference type="Proteomes" id="UP000752171"/>
    </source>
</evidence>
<feature type="region of interest" description="Disordered" evidence="5">
    <location>
        <begin position="54"/>
        <end position="75"/>
    </location>
</feature>
<dbReference type="SUPFAM" id="SSF57850">
    <property type="entry name" value="RING/U-box"/>
    <property type="match status" value="1"/>
</dbReference>
<feature type="domain" description="RanBP2-type" evidence="7">
    <location>
        <begin position="74"/>
        <end position="103"/>
    </location>
</feature>
<dbReference type="GO" id="GO:0043066">
    <property type="term" value="P:negative regulation of apoptotic process"/>
    <property type="evidence" value="ECO:0007669"/>
    <property type="project" value="InterPro"/>
</dbReference>
<dbReference type="CDD" id="cd16783">
    <property type="entry name" value="mRING-HC-C2H2C4_MDM2"/>
    <property type="match status" value="1"/>
</dbReference>
<keyword evidence="1" id="KW-0479">Metal-binding</keyword>
<dbReference type="PROSITE" id="PS50199">
    <property type="entry name" value="ZF_RANBP2_2"/>
    <property type="match status" value="1"/>
</dbReference>
<dbReference type="GO" id="GO:0010468">
    <property type="term" value="P:regulation of gene expression"/>
    <property type="evidence" value="ECO:0007669"/>
    <property type="project" value="TreeGrafter"/>
</dbReference>
<dbReference type="InterPro" id="IPR013083">
    <property type="entry name" value="Znf_RING/FYVE/PHD"/>
</dbReference>
<dbReference type="InterPro" id="IPR036885">
    <property type="entry name" value="SWIB_MDM2_dom_sf"/>
</dbReference>
<dbReference type="GO" id="GO:0005634">
    <property type="term" value="C:nucleus"/>
    <property type="evidence" value="ECO:0007669"/>
    <property type="project" value="InterPro"/>
</dbReference>
<dbReference type="PIRSF" id="PIRSF006748">
    <property type="entry name" value="p53_MDM_2/4"/>
    <property type="match status" value="1"/>
</dbReference>
<dbReference type="GO" id="GO:0051726">
    <property type="term" value="P:regulation of cell cycle"/>
    <property type="evidence" value="ECO:0007669"/>
    <property type="project" value="InterPro"/>
</dbReference>
<dbReference type="Pfam" id="PF13920">
    <property type="entry name" value="zf-C3HC4_3"/>
    <property type="match status" value="1"/>
</dbReference>
<protein>
    <submittedName>
        <fullName evidence="8">E3 ubiquitin-protein ligase Mdm2</fullName>
    </submittedName>
</protein>
<dbReference type="Proteomes" id="UP000752171">
    <property type="component" value="Unassembled WGS sequence"/>
</dbReference>
<dbReference type="InterPro" id="IPR044080">
    <property type="entry name" value="MDM2_mRING-HC-C2H2C4"/>
</dbReference>
<dbReference type="PANTHER" id="PTHR46858:SF13">
    <property type="entry name" value="E3 UBIQUITIN-PROTEIN LIGASE MDM2"/>
    <property type="match status" value="1"/>
</dbReference>
<sequence length="265" mass="28906">VRPKVQLQTLLKDVGADKDVFTMKEVEDVGIARSEDSEESEDSDSDNFSVEFEVESIDSDAYSENDDDSVPGEDEDYWKCSECEELNPPLPRHCKSCWKVRPDWLPENDSCLENPSDETQPPSPTPDSDEGMDVPDGKVSRSLNASRDESKAATAAATAAVASGPDSQGLSLSSSQPSTSSSQGNNSQEDTPELERFNSMEACLPATCLEPCVICQSRPKNGCIVHGRTGHLMACYTCAKKLKNRNKLCPVCREPIQSVVLTYVS</sequence>
<dbReference type="PROSITE" id="PS01358">
    <property type="entry name" value="ZF_RANBP2_1"/>
    <property type="match status" value="1"/>
</dbReference>
<evidence type="ECO:0000256" key="3">
    <source>
        <dbReference type="ARBA" id="ARBA00022833"/>
    </source>
</evidence>
<reference evidence="8 9" key="1">
    <citation type="submission" date="2021-07" db="EMBL/GenBank/DDBJ databases">
        <authorList>
            <person name="Imarazene B."/>
            <person name="Zahm M."/>
            <person name="Klopp C."/>
            <person name="Cabau C."/>
            <person name="Beille S."/>
            <person name="Jouanno E."/>
            <person name="Castinel A."/>
            <person name="Lluch J."/>
            <person name="Gil L."/>
            <person name="Kuchtly C."/>
            <person name="Lopez Roques C."/>
            <person name="Donnadieu C."/>
            <person name="Parrinello H."/>
            <person name="Journot L."/>
            <person name="Du K."/>
            <person name="Schartl M."/>
            <person name="Retaux S."/>
            <person name="Guiguen Y."/>
        </authorList>
    </citation>
    <scope>NUCLEOTIDE SEQUENCE [LARGE SCALE GENOMIC DNA]</scope>
    <source>
        <strain evidence="8">Pach_M1</strain>
        <tissue evidence="8">Testis</tissue>
    </source>
</reference>
<dbReference type="GO" id="GO:0061630">
    <property type="term" value="F:ubiquitin protein ligase activity"/>
    <property type="evidence" value="ECO:0007669"/>
    <property type="project" value="InterPro"/>
</dbReference>
<dbReference type="GO" id="GO:0002039">
    <property type="term" value="F:p53 binding"/>
    <property type="evidence" value="ECO:0007669"/>
    <property type="project" value="TreeGrafter"/>
</dbReference>
<dbReference type="Gene3D" id="3.30.40.10">
    <property type="entry name" value="Zinc/RING finger domain, C3HC4 (zinc finger)"/>
    <property type="match status" value="1"/>
</dbReference>
<accession>A0A8T2MI27</accession>
<feature type="compositionally biased region" description="Polar residues" evidence="5">
    <location>
        <begin position="111"/>
        <end position="120"/>
    </location>
</feature>
<evidence type="ECO:0000256" key="2">
    <source>
        <dbReference type="ARBA" id="ARBA00022771"/>
    </source>
</evidence>
<feature type="compositionally biased region" description="Low complexity" evidence="5">
    <location>
        <begin position="152"/>
        <end position="188"/>
    </location>
</feature>
<evidence type="ECO:0000259" key="7">
    <source>
        <dbReference type="PROSITE" id="PS50199"/>
    </source>
</evidence>
<name>A0A8T2MI27_ASTMX</name>
<evidence type="ECO:0000313" key="8">
    <source>
        <dbReference type="EMBL" id="KAG9280471.1"/>
    </source>
</evidence>
<dbReference type="InterPro" id="IPR036443">
    <property type="entry name" value="Znf_RanBP2_sf"/>
</dbReference>
<dbReference type="SUPFAM" id="SSF90209">
    <property type="entry name" value="Ran binding protein zinc finger-like"/>
    <property type="match status" value="1"/>
</dbReference>
<dbReference type="Gene3D" id="2.30.30.380">
    <property type="entry name" value="Zn-finger domain of Sec23/24"/>
    <property type="match status" value="1"/>
</dbReference>
<dbReference type="PANTHER" id="PTHR46858">
    <property type="entry name" value="OS05G0521000 PROTEIN"/>
    <property type="match status" value="1"/>
</dbReference>
<proteinExistence type="predicted"/>
<dbReference type="AlphaFoldDB" id="A0A8T2MI27"/>
<dbReference type="OrthoDB" id="9937247at2759"/>
<feature type="domain" description="RING-type" evidence="6">
    <location>
        <begin position="212"/>
        <end position="253"/>
    </location>
</feature>
<keyword evidence="2 4" id="KW-0863">Zinc-finger</keyword>
<feature type="non-terminal residue" evidence="8">
    <location>
        <position position="265"/>
    </location>
</feature>
<feature type="region of interest" description="Disordered" evidence="5">
    <location>
        <begin position="109"/>
        <end position="193"/>
    </location>
</feature>
<keyword evidence="3" id="KW-0862">Zinc</keyword>
<evidence type="ECO:0000256" key="1">
    <source>
        <dbReference type="ARBA" id="ARBA00022723"/>
    </source>
</evidence>
<evidence type="ECO:0000256" key="4">
    <source>
        <dbReference type="PROSITE-ProRule" id="PRU00322"/>
    </source>
</evidence>
<dbReference type="GO" id="GO:0042802">
    <property type="term" value="F:identical protein binding"/>
    <property type="evidence" value="ECO:0007669"/>
    <property type="project" value="InterPro"/>
</dbReference>
<dbReference type="GO" id="GO:0008270">
    <property type="term" value="F:zinc ion binding"/>
    <property type="evidence" value="ECO:0007669"/>
    <property type="project" value="UniProtKB-KW"/>
</dbReference>